<dbReference type="AlphaFoldDB" id="A0A1Q4P0I2"/>
<protein>
    <recommendedName>
        <fullName evidence="3">FaeA-like protein</fullName>
    </recommendedName>
</protein>
<reference evidence="1 2" key="1">
    <citation type="submission" date="2016-09" db="EMBL/GenBank/DDBJ databases">
        <title>Serratia marcescens MSU-97 and epiphytic antimycotic-producing bacteria.</title>
        <authorList>
            <person name="Matilla M.A."/>
        </authorList>
    </citation>
    <scope>NUCLEOTIDE SEQUENCE [LARGE SCALE GENOMIC DNA]</scope>
    <source>
        <strain evidence="1 2">MSU-97</strain>
    </source>
</reference>
<gene>
    <name evidence="1" type="ORF">BHU62_11940</name>
</gene>
<dbReference type="Proteomes" id="UP000185770">
    <property type="component" value="Unassembled WGS sequence"/>
</dbReference>
<evidence type="ECO:0008006" key="3">
    <source>
        <dbReference type="Google" id="ProtNLM"/>
    </source>
</evidence>
<name>A0A1Q4P0I2_SERMA</name>
<dbReference type="InterPro" id="IPR036388">
    <property type="entry name" value="WH-like_DNA-bd_sf"/>
</dbReference>
<evidence type="ECO:0000313" key="2">
    <source>
        <dbReference type="Proteomes" id="UP000185770"/>
    </source>
</evidence>
<comment type="caution">
    <text evidence="1">The sequence shown here is derived from an EMBL/GenBank/DDBJ whole genome shotgun (WGS) entry which is preliminary data.</text>
</comment>
<proteinExistence type="predicted"/>
<accession>A0A1Q4P0I2</accession>
<dbReference type="Gene3D" id="1.10.10.10">
    <property type="entry name" value="Winged helix-like DNA-binding domain superfamily/Winged helix DNA-binding domain"/>
    <property type="match status" value="1"/>
</dbReference>
<evidence type="ECO:0000313" key="1">
    <source>
        <dbReference type="EMBL" id="OKB66620.1"/>
    </source>
</evidence>
<sequence length="79" mass="9385">MALREMHSALVELSHNEKRKVEGEKQETWPGTRELAEQCDVDIYRARALLLKLVEQKLARKSEKRFHKSLRWLAINTRN</sequence>
<dbReference type="EMBL" id="MJAO01000010">
    <property type="protein sequence ID" value="OKB66620.1"/>
    <property type="molecule type" value="Genomic_DNA"/>
</dbReference>
<organism evidence="1 2">
    <name type="scientific">Serratia marcescens</name>
    <dbReference type="NCBI Taxonomy" id="615"/>
    <lineage>
        <taxon>Bacteria</taxon>
        <taxon>Pseudomonadati</taxon>
        <taxon>Pseudomonadota</taxon>
        <taxon>Gammaproteobacteria</taxon>
        <taxon>Enterobacterales</taxon>
        <taxon>Yersiniaceae</taxon>
        <taxon>Serratia</taxon>
    </lineage>
</organism>